<dbReference type="SUPFAM" id="SSF53850">
    <property type="entry name" value="Periplasmic binding protein-like II"/>
    <property type="match status" value="1"/>
</dbReference>
<dbReference type="EMBL" id="OU893351">
    <property type="protein sequence ID" value="CAG9789825.1"/>
    <property type="molecule type" value="Genomic_DNA"/>
</dbReference>
<dbReference type="Pfam" id="PF00405">
    <property type="entry name" value="Transferrin"/>
    <property type="match status" value="1"/>
</dbReference>
<dbReference type="Proteomes" id="UP001153714">
    <property type="component" value="Chromosome 20"/>
</dbReference>
<organism evidence="2 3">
    <name type="scientific">Diatraea saccharalis</name>
    <name type="common">sugarcane borer</name>
    <dbReference type="NCBI Taxonomy" id="40085"/>
    <lineage>
        <taxon>Eukaryota</taxon>
        <taxon>Metazoa</taxon>
        <taxon>Ecdysozoa</taxon>
        <taxon>Arthropoda</taxon>
        <taxon>Hexapoda</taxon>
        <taxon>Insecta</taxon>
        <taxon>Pterygota</taxon>
        <taxon>Neoptera</taxon>
        <taxon>Endopterygota</taxon>
        <taxon>Lepidoptera</taxon>
        <taxon>Glossata</taxon>
        <taxon>Ditrysia</taxon>
        <taxon>Pyraloidea</taxon>
        <taxon>Crambidae</taxon>
        <taxon>Crambinae</taxon>
        <taxon>Diatraea</taxon>
    </lineage>
</organism>
<evidence type="ECO:0000313" key="2">
    <source>
        <dbReference type="EMBL" id="CAG9789825.1"/>
    </source>
</evidence>
<evidence type="ECO:0000313" key="3">
    <source>
        <dbReference type="Proteomes" id="UP001153714"/>
    </source>
</evidence>
<dbReference type="PROSITE" id="PS51408">
    <property type="entry name" value="TRANSFERRIN_LIKE_4"/>
    <property type="match status" value="1"/>
</dbReference>
<dbReference type="Gene3D" id="3.40.190.10">
    <property type="entry name" value="Periplasmic binding protein-like II"/>
    <property type="match status" value="2"/>
</dbReference>
<name>A0A9N9WD32_9NEOP</name>
<protein>
    <recommendedName>
        <fullName evidence="1">Transferrin-like domain-containing protein</fullName>
    </recommendedName>
</protein>
<proteinExistence type="predicted"/>
<sequence length="189" mass="20849">MFYGNNGSLMCLNDPNTHVAFVEMQDIRAQIRALGLQESSFRALCSNNSLAWSAGVVVPDDCLIAHVVDAEILTRRNDPHFNSLGSLLDSIEELFGYNVMTAEQLINFRVYSPFDGVSDLLFKDTTNGLTAPTLETGHQPARNYIEMFRHLDACTSSAPTTPAPGSAKRIYISFFTLAMMALTARMMAD</sequence>
<dbReference type="AlphaFoldDB" id="A0A9N9WD32"/>
<dbReference type="PRINTS" id="PR00422">
    <property type="entry name" value="TRANSFERRIN"/>
</dbReference>
<accession>A0A9N9WD32</accession>
<keyword evidence="3" id="KW-1185">Reference proteome</keyword>
<feature type="domain" description="Transferrin-like" evidence="1">
    <location>
        <begin position="1"/>
        <end position="149"/>
    </location>
</feature>
<gene>
    <name evidence="2" type="ORF">DIATSA_LOCUS7531</name>
</gene>
<evidence type="ECO:0000259" key="1">
    <source>
        <dbReference type="PROSITE" id="PS51408"/>
    </source>
</evidence>
<reference evidence="2" key="2">
    <citation type="submission" date="2022-10" db="EMBL/GenBank/DDBJ databases">
        <authorList>
            <consortium name="ENA_rothamsted_submissions"/>
            <consortium name="culmorum"/>
            <person name="King R."/>
        </authorList>
    </citation>
    <scope>NUCLEOTIDE SEQUENCE</scope>
</reference>
<dbReference type="OrthoDB" id="8183540at2759"/>
<reference evidence="2" key="1">
    <citation type="submission" date="2021-12" db="EMBL/GenBank/DDBJ databases">
        <authorList>
            <person name="King R."/>
        </authorList>
    </citation>
    <scope>NUCLEOTIDE SEQUENCE</scope>
</reference>
<dbReference type="InterPro" id="IPR001156">
    <property type="entry name" value="Transferrin-like_dom"/>
</dbReference>